<evidence type="ECO:0000259" key="11">
    <source>
        <dbReference type="Pfam" id="PF13614"/>
    </source>
</evidence>
<dbReference type="GO" id="GO:0005886">
    <property type="term" value="C:plasma membrane"/>
    <property type="evidence" value="ECO:0007669"/>
    <property type="project" value="TreeGrafter"/>
</dbReference>
<evidence type="ECO:0000256" key="8">
    <source>
        <dbReference type="ARBA" id="ARBA00051245"/>
    </source>
</evidence>
<reference evidence="12" key="2">
    <citation type="submission" date="2020-08" db="EMBL/GenBank/DDBJ databases">
        <authorList>
            <person name="Chen M."/>
            <person name="Teng W."/>
            <person name="Zhao L."/>
            <person name="Hu C."/>
            <person name="Zhou Y."/>
            <person name="Han B."/>
            <person name="Song L."/>
            <person name="Shu W."/>
        </authorList>
    </citation>
    <scope>NUCLEOTIDE SEQUENCE</scope>
    <source>
        <strain evidence="12">FACHB-1375</strain>
    </source>
</reference>
<sequence length="744" mass="83224">MDTEPYYQSWTKKNGNLPQSLPAKYKTESEKSDEEKLLKDLSKIFAAGRRRIILIATVALVVTGAIAYKLKDQPKSYEGRFVLLVEPVTTSENKLVSLLSQTVGEQNRLTIEDFTLDYETQIRVLRSPKLMVPIIEKIQEKYRGVDYDTLMEQLTIERPMKEKSGTRLLSVSYKDKNPEKVQFVLDKLAEAYLKYSLKDRQTKLRQGIEFIQAQLPEREQRVNMLQEQLQKLRQQSNLIEPGKVSQTLTEHALALEKKRVDIQAELAQSRVNYTTHKKLFDEGNIEALLSEDEAAYTRLLLQIHDLNTEIAEKSARWGEKHPSLIALREKQQDLVKLSRKEAETILEKAAGKIQELEASNQIIMQAENNIRKQMKEFPAVARRYAELNSELEVATDALNKLLTKLDALRIDSAQQELPWELITPPEIPRDKDGNPQAAPVNKKNYILGAVLGLVLGIGSAVVVEIFNNVFHSPEDVEEETKLPVLGIVPFAKEAKSFSKNSGKLARIPIIANLSKQAGKYLVISKNAKPQGYISSPLLEAFRSLYTNIRLLSPDKPIQSLIIGSATPGDGKSTVAVYLAQTAAAIGQRVLLVDADLRRPKIHKKLGLPNVRGLSEVISSDIGLNEVIQRSPSQENLFVLTAGSIPPDPIKELSSEKMRHLMEQFQAFFDLVIYDTPPVVGLADANLLAAYTDGLVMVIGLEKTDRFMAIKALDGLNIAGAAVLGVVANGVKGYKTKVYKAYQRI</sequence>
<feature type="coiled-coil region" evidence="9">
    <location>
        <begin position="339"/>
        <end position="411"/>
    </location>
</feature>
<keyword evidence="10" id="KW-0472">Membrane</keyword>
<evidence type="ECO:0000313" key="12">
    <source>
        <dbReference type="EMBL" id="MBD2180984.1"/>
    </source>
</evidence>
<keyword evidence="10" id="KW-0812">Transmembrane</keyword>
<evidence type="ECO:0000256" key="6">
    <source>
        <dbReference type="ARBA" id="ARBA00022840"/>
    </source>
</evidence>
<evidence type="ECO:0000256" key="9">
    <source>
        <dbReference type="SAM" id="Coils"/>
    </source>
</evidence>
<dbReference type="PANTHER" id="PTHR32309">
    <property type="entry name" value="TYROSINE-PROTEIN KINASE"/>
    <property type="match status" value="1"/>
</dbReference>
<keyword evidence="6" id="KW-0067">ATP-binding</keyword>
<dbReference type="SUPFAM" id="SSF52540">
    <property type="entry name" value="P-loop containing nucleoside triphosphate hydrolases"/>
    <property type="match status" value="1"/>
</dbReference>
<evidence type="ECO:0000256" key="4">
    <source>
        <dbReference type="ARBA" id="ARBA00022741"/>
    </source>
</evidence>
<evidence type="ECO:0000256" key="5">
    <source>
        <dbReference type="ARBA" id="ARBA00022777"/>
    </source>
</evidence>
<comment type="caution">
    <text evidence="12">The sequence shown here is derived from an EMBL/GenBank/DDBJ whole genome shotgun (WGS) entry which is preliminary data.</text>
</comment>
<dbReference type="InterPro" id="IPR050445">
    <property type="entry name" value="Bact_polysacc_biosynth/exp"/>
</dbReference>
<feature type="coiled-coil region" evidence="9">
    <location>
        <begin position="208"/>
        <end position="235"/>
    </location>
</feature>
<keyword evidence="13" id="KW-1185">Reference proteome</keyword>
<dbReference type="PANTHER" id="PTHR32309:SF13">
    <property type="entry name" value="FERRIC ENTEROBACTIN TRANSPORT PROTEIN FEPE"/>
    <property type="match status" value="1"/>
</dbReference>
<evidence type="ECO:0000256" key="3">
    <source>
        <dbReference type="ARBA" id="ARBA00022679"/>
    </source>
</evidence>
<name>A0A926ZFS5_9CYAN</name>
<keyword evidence="5" id="KW-0418">Kinase</keyword>
<dbReference type="InterPro" id="IPR027417">
    <property type="entry name" value="P-loop_NTPase"/>
</dbReference>
<organism evidence="12 13">
    <name type="scientific">Aerosakkonema funiforme FACHB-1375</name>
    <dbReference type="NCBI Taxonomy" id="2949571"/>
    <lineage>
        <taxon>Bacteria</taxon>
        <taxon>Bacillati</taxon>
        <taxon>Cyanobacteriota</taxon>
        <taxon>Cyanophyceae</taxon>
        <taxon>Oscillatoriophycideae</taxon>
        <taxon>Aerosakkonematales</taxon>
        <taxon>Aerosakkonemataceae</taxon>
        <taxon>Aerosakkonema</taxon>
    </lineage>
</organism>
<comment type="similarity">
    <text evidence="1">Belongs to the CpsD/CapB family.</text>
</comment>
<keyword evidence="3 12" id="KW-0808">Transferase</keyword>
<feature type="domain" description="AAA" evidence="11">
    <location>
        <begin position="568"/>
        <end position="699"/>
    </location>
</feature>
<keyword evidence="7" id="KW-0829">Tyrosine-protein kinase</keyword>
<accession>A0A926ZFS5</accession>
<evidence type="ECO:0000256" key="7">
    <source>
        <dbReference type="ARBA" id="ARBA00023137"/>
    </source>
</evidence>
<feature type="transmembrane region" description="Helical" evidence="10">
    <location>
        <begin position="52"/>
        <end position="70"/>
    </location>
</feature>
<proteinExistence type="inferred from homology"/>
<evidence type="ECO:0000256" key="1">
    <source>
        <dbReference type="ARBA" id="ARBA00007316"/>
    </source>
</evidence>
<dbReference type="Gene3D" id="3.40.50.300">
    <property type="entry name" value="P-loop containing nucleotide triphosphate hydrolases"/>
    <property type="match status" value="1"/>
</dbReference>
<dbReference type="Proteomes" id="UP000641646">
    <property type="component" value="Unassembled WGS sequence"/>
</dbReference>
<keyword evidence="4" id="KW-0547">Nucleotide-binding</keyword>
<dbReference type="InterPro" id="IPR005702">
    <property type="entry name" value="Wzc-like_C"/>
</dbReference>
<dbReference type="GO" id="GO:0004715">
    <property type="term" value="F:non-membrane spanning protein tyrosine kinase activity"/>
    <property type="evidence" value="ECO:0007669"/>
    <property type="project" value="UniProtKB-EC"/>
</dbReference>
<dbReference type="InterPro" id="IPR025669">
    <property type="entry name" value="AAA_dom"/>
</dbReference>
<dbReference type="AlphaFoldDB" id="A0A926ZFS5"/>
<gene>
    <name evidence="12" type="ORF">H6G03_07705</name>
</gene>
<evidence type="ECO:0000313" key="13">
    <source>
        <dbReference type="Proteomes" id="UP000641646"/>
    </source>
</evidence>
<reference evidence="12" key="1">
    <citation type="journal article" date="2015" name="ISME J.">
        <title>Draft Genome Sequence of Streptomyces incarnatus NRRL8089, which Produces the Nucleoside Antibiotic Sinefungin.</title>
        <authorList>
            <person name="Oshima K."/>
            <person name="Hattori M."/>
            <person name="Shimizu H."/>
            <person name="Fukuda K."/>
            <person name="Nemoto M."/>
            <person name="Inagaki K."/>
            <person name="Tamura T."/>
        </authorList>
    </citation>
    <scope>NUCLEOTIDE SEQUENCE</scope>
    <source>
        <strain evidence="12">FACHB-1375</strain>
    </source>
</reference>
<dbReference type="EMBL" id="JACJPW010000014">
    <property type="protein sequence ID" value="MBD2180984.1"/>
    <property type="molecule type" value="Genomic_DNA"/>
</dbReference>
<dbReference type="GO" id="GO:0005524">
    <property type="term" value="F:ATP binding"/>
    <property type="evidence" value="ECO:0007669"/>
    <property type="project" value="UniProtKB-KW"/>
</dbReference>
<keyword evidence="9" id="KW-0175">Coiled coil</keyword>
<dbReference type="Pfam" id="PF13614">
    <property type="entry name" value="AAA_31"/>
    <property type="match status" value="1"/>
</dbReference>
<dbReference type="CDD" id="cd05387">
    <property type="entry name" value="BY-kinase"/>
    <property type="match status" value="1"/>
</dbReference>
<dbReference type="RefSeq" id="WP_190463745.1">
    <property type="nucleotide sequence ID" value="NZ_JACJPW010000014.1"/>
</dbReference>
<evidence type="ECO:0000256" key="2">
    <source>
        <dbReference type="ARBA" id="ARBA00011903"/>
    </source>
</evidence>
<comment type="catalytic activity">
    <reaction evidence="8">
        <text>L-tyrosyl-[protein] + ATP = O-phospho-L-tyrosyl-[protein] + ADP + H(+)</text>
        <dbReference type="Rhea" id="RHEA:10596"/>
        <dbReference type="Rhea" id="RHEA-COMP:10136"/>
        <dbReference type="Rhea" id="RHEA-COMP:20101"/>
        <dbReference type="ChEBI" id="CHEBI:15378"/>
        <dbReference type="ChEBI" id="CHEBI:30616"/>
        <dbReference type="ChEBI" id="CHEBI:46858"/>
        <dbReference type="ChEBI" id="CHEBI:61978"/>
        <dbReference type="ChEBI" id="CHEBI:456216"/>
        <dbReference type="EC" id="2.7.10.2"/>
    </reaction>
</comment>
<keyword evidence="10" id="KW-1133">Transmembrane helix</keyword>
<protein>
    <recommendedName>
        <fullName evidence="2">non-specific protein-tyrosine kinase</fullName>
        <ecNumber evidence="2">2.7.10.2</ecNumber>
    </recommendedName>
</protein>
<dbReference type="NCBIfam" id="TIGR01007">
    <property type="entry name" value="eps_fam"/>
    <property type="match status" value="1"/>
</dbReference>
<evidence type="ECO:0000256" key="10">
    <source>
        <dbReference type="SAM" id="Phobius"/>
    </source>
</evidence>
<dbReference type="EC" id="2.7.10.2" evidence="2"/>